<dbReference type="PROSITE" id="PS50983">
    <property type="entry name" value="FE_B12_PBP"/>
    <property type="match status" value="1"/>
</dbReference>
<dbReference type="AlphaFoldDB" id="A0A848QM87"/>
<evidence type="ECO:0000313" key="4">
    <source>
        <dbReference type="Proteomes" id="UP000561181"/>
    </source>
</evidence>
<organism evidence="3 4">
    <name type="scientific">Pontixanthobacter rizhaonensis</name>
    <dbReference type="NCBI Taxonomy" id="2730337"/>
    <lineage>
        <taxon>Bacteria</taxon>
        <taxon>Pseudomonadati</taxon>
        <taxon>Pseudomonadota</taxon>
        <taxon>Alphaproteobacteria</taxon>
        <taxon>Sphingomonadales</taxon>
        <taxon>Erythrobacteraceae</taxon>
        <taxon>Pontixanthobacter</taxon>
    </lineage>
</organism>
<dbReference type="RefSeq" id="WP_170011497.1">
    <property type="nucleotide sequence ID" value="NZ_JABCRE010000002.1"/>
</dbReference>
<feature type="domain" description="Fe/B12 periplasmic-binding" evidence="2">
    <location>
        <begin position="34"/>
        <end position="274"/>
    </location>
</feature>
<dbReference type="PANTHER" id="PTHR30535:SF34">
    <property type="entry name" value="MOLYBDATE-BINDING PROTEIN MOLA"/>
    <property type="match status" value="1"/>
</dbReference>
<dbReference type="PROSITE" id="PS51257">
    <property type="entry name" value="PROKAR_LIPOPROTEIN"/>
    <property type="match status" value="1"/>
</dbReference>
<dbReference type="EMBL" id="JABCRE010000002">
    <property type="protein sequence ID" value="NMW31737.1"/>
    <property type="molecule type" value="Genomic_DNA"/>
</dbReference>
<dbReference type="Proteomes" id="UP000561181">
    <property type="component" value="Unassembled WGS sequence"/>
</dbReference>
<evidence type="ECO:0000259" key="2">
    <source>
        <dbReference type="PROSITE" id="PS50983"/>
    </source>
</evidence>
<sequence>MAKSANGLWLLLGSLSLFACGQAEPPEKARAQPTIVSLNPCTDAILAEVAGPEQLLAISHYSHSAASTSMDLAKARRYNVTGGTVEEVVALQPDIVVAGAFMPPATRAALDDLGFEVVTFGVVSSISDARTQIRDLAQLAGAVDSGDRLVADVDAALLNAKPAGDAISAVLWQPSGIVPGEDALVSELLRHAGFTSHSAAMGLQQADYLSLERMLTNPPEVLLLAGQERSQQHPVLGQLPDTHRATLDSSLLYCGGPTIIRMMDRLSHIRGEIG</sequence>
<dbReference type="Pfam" id="PF01497">
    <property type="entry name" value="Peripla_BP_2"/>
    <property type="match status" value="1"/>
</dbReference>
<reference evidence="3 4" key="1">
    <citation type="submission" date="2020-04" db="EMBL/GenBank/DDBJ databases">
        <authorList>
            <person name="Liu A."/>
        </authorList>
    </citation>
    <scope>NUCLEOTIDE SEQUENCE [LARGE SCALE GENOMIC DNA]</scope>
    <source>
        <strain evidence="3 4">RZ02</strain>
    </source>
</reference>
<comment type="caution">
    <text evidence="3">The sequence shown here is derived from an EMBL/GenBank/DDBJ whole genome shotgun (WGS) entry which is preliminary data.</text>
</comment>
<dbReference type="Gene3D" id="3.40.50.1980">
    <property type="entry name" value="Nitrogenase molybdenum iron protein domain"/>
    <property type="match status" value="2"/>
</dbReference>
<feature type="chain" id="PRO_5032535055" evidence="1">
    <location>
        <begin position="20"/>
        <end position="274"/>
    </location>
</feature>
<proteinExistence type="predicted"/>
<dbReference type="PANTHER" id="PTHR30535">
    <property type="entry name" value="VITAMIN B12-BINDING PROTEIN"/>
    <property type="match status" value="1"/>
</dbReference>
<evidence type="ECO:0000256" key="1">
    <source>
        <dbReference type="SAM" id="SignalP"/>
    </source>
</evidence>
<evidence type="ECO:0000313" key="3">
    <source>
        <dbReference type="EMBL" id="NMW31737.1"/>
    </source>
</evidence>
<dbReference type="InterPro" id="IPR050902">
    <property type="entry name" value="ABC_Transporter_SBP"/>
</dbReference>
<keyword evidence="1" id="KW-0732">Signal</keyword>
<protein>
    <submittedName>
        <fullName evidence="3">ABC transporter substrate-binding protein</fullName>
    </submittedName>
</protein>
<name>A0A848QM87_9SPHN</name>
<keyword evidence="4" id="KW-1185">Reference proteome</keyword>
<dbReference type="SUPFAM" id="SSF53807">
    <property type="entry name" value="Helical backbone' metal receptor"/>
    <property type="match status" value="1"/>
</dbReference>
<dbReference type="InterPro" id="IPR002491">
    <property type="entry name" value="ABC_transptr_periplasmic_BD"/>
</dbReference>
<accession>A0A848QM87</accession>
<gene>
    <name evidence="3" type="ORF">HKD42_06660</name>
</gene>
<feature type="signal peptide" evidence="1">
    <location>
        <begin position="1"/>
        <end position="19"/>
    </location>
</feature>